<accession>A0A0D3IXH7</accession>
<protein>
    <recommendedName>
        <fullName evidence="4">CRAL-TRIO domain-containing protein</fullName>
    </recommendedName>
</protein>
<dbReference type="GeneID" id="17262067"/>
<feature type="compositionally biased region" description="Low complexity" evidence="1">
    <location>
        <begin position="125"/>
        <end position="170"/>
    </location>
</feature>
<name>A0A0D3IXH7_EMIH1</name>
<dbReference type="EnsemblProtists" id="EOD15962">
    <property type="protein sequence ID" value="EOD15962"/>
    <property type="gene ID" value="EMIHUDRAFT_421858"/>
</dbReference>
<feature type="compositionally biased region" description="Gly residues" evidence="1">
    <location>
        <begin position="208"/>
        <end position="218"/>
    </location>
</feature>
<dbReference type="SUPFAM" id="SSF52087">
    <property type="entry name" value="CRAL/TRIO domain"/>
    <property type="match status" value="1"/>
</dbReference>
<sequence length="242" mass="24676">MDLAKRFGRTIGAHYPGRAHKALIYPGTPLASRLWAVAKLFFSSEVREMVLLVKEKREGRATFATYLPEETLALLGIDAWHNAPWAAPEAVPLPAGRQAVDATATATATATAIVDATDPGREPRPLASAAAGASESPGERQPVGPEGAEAAEEAAAAVAGGEEGTATSGACPRVSLQSPDSPDAPPPAEISCVVAQGALEGAASAAGQRGGGQRGGGQRGEEASSLGWRCDITGAHFATFEE</sequence>
<keyword evidence="3" id="KW-1185">Reference proteome</keyword>
<feature type="region of interest" description="Disordered" evidence="1">
    <location>
        <begin position="112"/>
        <end position="189"/>
    </location>
</feature>
<reference evidence="2" key="2">
    <citation type="submission" date="2024-10" db="UniProtKB">
        <authorList>
            <consortium name="EnsemblProtists"/>
        </authorList>
    </citation>
    <scope>IDENTIFICATION</scope>
</reference>
<dbReference type="RefSeq" id="XP_005768391.1">
    <property type="nucleotide sequence ID" value="XM_005768334.1"/>
</dbReference>
<dbReference type="AlphaFoldDB" id="A0A0D3IXH7"/>
<reference evidence="3" key="1">
    <citation type="journal article" date="2013" name="Nature">
        <title>Pan genome of the phytoplankton Emiliania underpins its global distribution.</title>
        <authorList>
            <person name="Read B.A."/>
            <person name="Kegel J."/>
            <person name="Klute M.J."/>
            <person name="Kuo A."/>
            <person name="Lefebvre S.C."/>
            <person name="Maumus F."/>
            <person name="Mayer C."/>
            <person name="Miller J."/>
            <person name="Monier A."/>
            <person name="Salamov A."/>
            <person name="Young J."/>
            <person name="Aguilar M."/>
            <person name="Claverie J.M."/>
            <person name="Frickenhaus S."/>
            <person name="Gonzalez K."/>
            <person name="Herman E.K."/>
            <person name="Lin Y.C."/>
            <person name="Napier J."/>
            <person name="Ogata H."/>
            <person name="Sarno A.F."/>
            <person name="Shmutz J."/>
            <person name="Schroeder D."/>
            <person name="de Vargas C."/>
            <person name="Verret F."/>
            <person name="von Dassow P."/>
            <person name="Valentin K."/>
            <person name="Van de Peer Y."/>
            <person name="Wheeler G."/>
            <person name="Dacks J.B."/>
            <person name="Delwiche C.F."/>
            <person name="Dyhrman S.T."/>
            <person name="Glockner G."/>
            <person name="John U."/>
            <person name="Richards T."/>
            <person name="Worden A.Z."/>
            <person name="Zhang X."/>
            <person name="Grigoriev I.V."/>
            <person name="Allen A.E."/>
            <person name="Bidle K."/>
            <person name="Borodovsky M."/>
            <person name="Bowler C."/>
            <person name="Brownlee C."/>
            <person name="Cock J.M."/>
            <person name="Elias M."/>
            <person name="Gladyshev V.N."/>
            <person name="Groth M."/>
            <person name="Guda C."/>
            <person name="Hadaegh A."/>
            <person name="Iglesias-Rodriguez M.D."/>
            <person name="Jenkins J."/>
            <person name="Jones B.M."/>
            <person name="Lawson T."/>
            <person name="Leese F."/>
            <person name="Lindquist E."/>
            <person name="Lobanov A."/>
            <person name="Lomsadze A."/>
            <person name="Malik S.B."/>
            <person name="Marsh M.E."/>
            <person name="Mackinder L."/>
            <person name="Mock T."/>
            <person name="Mueller-Roeber B."/>
            <person name="Pagarete A."/>
            <person name="Parker M."/>
            <person name="Probert I."/>
            <person name="Quesneville H."/>
            <person name="Raines C."/>
            <person name="Rensing S.A."/>
            <person name="Riano-Pachon D.M."/>
            <person name="Richier S."/>
            <person name="Rokitta S."/>
            <person name="Shiraiwa Y."/>
            <person name="Soanes D.M."/>
            <person name="van der Giezen M."/>
            <person name="Wahlund T.M."/>
            <person name="Williams B."/>
            <person name="Wilson W."/>
            <person name="Wolfe G."/>
            <person name="Wurch L.L."/>
        </authorList>
    </citation>
    <scope>NUCLEOTIDE SEQUENCE</scope>
</reference>
<proteinExistence type="predicted"/>
<dbReference type="HOGENOM" id="CLU_1149743_0_0_1"/>
<dbReference type="PaxDb" id="2903-EOD15962"/>
<evidence type="ECO:0000256" key="1">
    <source>
        <dbReference type="SAM" id="MobiDB-lite"/>
    </source>
</evidence>
<feature type="region of interest" description="Disordered" evidence="1">
    <location>
        <begin position="203"/>
        <end position="227"/>
    </location>
</feature>
<dbReference type="Proteomes" id="UP000013827">
    <property type="component" value="Unassembled WGS sequence"/>
</dbReference>
<dbReference type="InterPro" id="IPR036865">
    <property type="entry name" value="CRAL-TRIO_dom_sf"/>
</dbReference>
<evidence type="ECO:0000313" key="3">
    <source>
        <dbReference type="Proteomes" id="UP000013827"/>
    </source>
</evidence>
<organism evidence="2 3">
    <name type="scientific">Emiliania huxleyi (strain CCMP1516)</name>
    <dbReference type="NCBI Taxonomy" id="280463"/>
    <lineage>
        <taxon>Eukaryota</taxon>
        <taxon>Haptista</taxon>
        <taxon>Haptophyta</taxon>
        <taxon>Prymnesiophyceae</taxon>
        <taxon>Isochrysidales</taxon>
        <taxon>Noelaerhabdaceae</taxon>
        <taxon>Emiliania</taxon>
    </lineage>
</organism>
<dbReference type="KEGG" id="ehx:EMIHUDRAFT_421858"/>
<dbReference type="Gene3D" id="3.40.525.10">
    <property type="entry name" value="CRAL-TRIO lipid binding domain"/>
    <property type="match status" value="1"/>
</dbReference>
<evidence type="ECO:0000313" key="2">
    <source>
        <dbReference type="EnsemblProtists" id="EOD15962"/>
    </source>
</evidence>
<evidence type="ECO:0008006" key="4">
    <source>
        <dbReference type="Google" id="ProtNLM"/>
    </source>
</evidence>